<sequence>RFAFKMEGWSLIVVRLRFGSREGKAGMAWLRRVKGFGVGPNVTMRRFGDLGRLRFAFKMEGWSLIVTRLRFGSREGKAGMASLRRDMPLAHVACREGKAGMAWLRSGKVADAACHWYMWHGRHALACLGAAKLGFWRWAKGATKLGFWRWAKGYHALVGDLGRLRFASKMEGWPLIVARLRFGSREGKAGMVAGAAKLGFWRWAKSYHALVGDLGWLRFASKMEGWSLIVARLRFGSREGKAGMAWLRRVKVAGATFYWNMWCGWHGWNALARRRGWHGLPLARWCGWHGWHALTRRRGWQGFDFSIQVPKHLR</sequence>
<gene>
    <name evidence="1" type="ORF">C5167_015389</name>
</gene>
<dbReference type="Proteomes" id="UP000316621">
    <property type="component" value="Chromosome 3"/>
</dbReference>
<evidence type="ECO:0000313" key="1">
    <source>
        <dbReference type="EMBL" id="RZC56540.1"/>
    </source>
</evidence>
<protein>
    <submittedName>
        <fullName evidence="1">Uncharacterized protein</fullName>
    </submittedName>
</protein>
<accession>A0A4Y7J918</accession>
<keyword evidence="2" id="KW-1185">Reference proteome</keyword>
<dbReference type="AlphaFoldDB" id="A0A4Y7J918"/>
<dbReference type="Gramene" id="RZC56540">
    <property type="protein sequence ID" value="RZC56540"/>
    <property type="gene ID" value="C5167_015389"/>
</dbReference>
<proteinExistence type="predicted"/>
<dbReference type="EMBL" id="CM010717">
    <property type="protein sequence ID" value="RZC56540.1"/>
    <property type="molecule type" value="Genomic_DNA"/>
</dbReference>
<evidence type="ECO:0000313" key="2">
    <source>
        <dbReference type="Proteomes" id="UP000316621"/>
    </source>
</evidence>
<reference evidence="1 2" key="1">
    <citation type="journal article" date="2018" name="Science">
        <title>The opium poppy genome and morphinan production.</title>
        <authorList>
            <person name="Guo L."/>
            <person name="Winzer T."/>
            <person name="Yang X."/>
            <person name="Li Y."/>
            <person name="Ning Z."/>
            <person name="He Z."/>
            <person name="Teodor R."/>
            <person name="Lu Y."/>
            <person name="Bowser T.A."/>
            <person name="Graham I.A."/>
            <person name="Ye K."/>
        </authorList>
    </citation>
    <scope>NUCLEOTIDE SEQUENCE [LARGE SCALE GENOMIC DNA]</scope>
    <source>
        <strain evidence="2">cv. HN1</strain>
        <tissue evidence="1">Leaves</tissue>
    </source>
</reference>
<organism evidence="1 2">
    <name type="scientific">Papaver somniferum</name>
    <name type="common">Opium poppy</name>
    <dbReference type="NCBI Taxonomy" id="3469"/>
    <lineage>
        <taxon>Eukaryota</taxon>
        <taxon>Viridiplantae</taxon>
        <taxon>Streptophyta</taxon>
        <taxon>Embryophyta</taxon>
        <taxon>Tracheophyta</taxon>
        <taxon>Spermatophyta</taxon>
        <taxon>Magnoliopsida</taxon>
        <taxon>Ranunculales</taxon>
        <taxon>Papaveraceae</taxon>
        <taxon>Papaveroideae</taxon>
        <taxon>Papaver</taxon>
    </lineage>
</organism>
<name>A0A4Y7J918_PAPSO</name>
<feature type="non-terminal residue" evidence="1">
    <location>
        <position position="1"/>
    </location>
</feature>